<dbReference type="InterPro" id="IPR001753">
    <property type="entry name" value="Enoyl-CoA_hydra/iso"/>
</dbReference>
<evidence type="ECO:0000256" key="2">
    <source>
        <dbReference type="RuleBase" id="RU003707"/>
    </source>
</evidence>
<proteinExistence type="inferred from homology"/>
<dbReference type="EMBL" id="CP010519">
    <property type="protein sequence ID" value="AJE82857.1"/>
    <property type="molecule type" value="Genomic_DNA"/>
</dbReference>
<dbReference type="Gene3D" id="3.90.226.10">
    <property type="entry name" value="2-enoyl-CoA Hydratase, Chain A, domain 1"/>
    <property type="match status" value="1"/>
</dbReference>
<dbReference type="KEGG" id="sals:SLNWT_2481"/>
<gene>
    <name evidence="3" type="ORF">SLNWT_2481</name>
</gene>
<evidence type="ECO:0000256" key="1">
    <source>
        <dbReference type="ARBA" id="ARBA00005254"/>
    </source>
</evidence>
<dbReference type="InterPro" id="IPR018376">
    <property type="entry name" value="Enoyl-CoA_hyd/isom_CS"/>
</dbReference>
<keyword evidence="4" id="KW-1185">Reference proteome</keyword>
<dbReference type="AlphaFoldDB" id="A0A0B5EXN9"/>
<organism evidence="3 4">
    <name type="scientific">Streptomyces albus (strain ATCC 21838 / DSM 41398 / FERM P-419 / JCM 4703 / NBRC 107858)</name>
    <dbReference type="NCBI Taxonomy" id="1081613"/>
    <lineage>
        <taxon>Bacteria</taxon>
        <taxon>Bacillati</taxon>
        <taxon>Actinomycetota</taxon>
        <taxon>Actinomycetes</taxon>
        <taxon>Kitasatosporales</taxon>
        <taxon>Streptomycetaceae</taxon>
        <taxon>Streptomyces</taxon>
    </lineage>
</organism>
<dbReference type="PANTHER" id="PTHR11941">
    <property type="entry name" value="ENOYL-COA HYDRATASE-RELATED"/>
    <property type="match status" value="1"/>
</dbReference>
<sequence>MPHPESLAEPAPSAHRVTPPYEHLLLTEDGPVARLVLNRPQVRNALSVRMSDELIHALERIRDSTTVKVLVVEGAGGTFCAGDDITEMPRWGNAHEIMRRVTGYQHMADTLEELDKITVARVDGYAVGGGLEITMACDFVVAGQSARWGMPEVDVGITPGWGGTTRLTRLIGRRLAKEVNLLGALHPAARAVQLTLWNRVVADEALDEAVAELVDVLLSKNQQALRQLKFLLDSGAEADLKTAQAFEKFSAGLTGAVNGAWQVPDADQAAGVAGFREKNALWQQRRALARDFWTDGPLPDGP</sequence>
<reference evidence="3 4" key="1">
    <citation type="submission" date="2015-01" db="EMBL/GenBank/DDBJ databases">
        <title>Enhanced salinomycin production by adjusting the supply of polyketide extender units in Streptomyce albus DSM 41398.</title>
        <authorList>
            <person name="Lu C."/>
        </authorList>
    </citation>
    <scope>NUCLEOTIDE SEQUENCE [LARGE SCALE GENOMIC DNA]</scope>
    <source>
        <strain evidence="4">ATCC 21838 / DSM 41398 / FERM P-419 / JCM 4703 / NBRC 107858</strain>
    </source>
</reference>
<evidence type="ECO:0000313" key="3">
    <source>
        <dbReference type="EMBL" id="AJE82857.1"/>
    </source>
</evidence>
<name>A0A0B5EXN9_STRA4</name>
<dbReference type="InterPro" id="IPR029045">
    <property type="entry name" value="ClpP/crotonase-like_dom_sf"/>
</dbReference>
<protein>
    <submittedName>
        <fullName evidence="3">Putative 3-hydroxybutyryl-CoA dehydratase (Crotonase)</fullName>
    </submittedName>
</protein>
<dbReference type="GO" id="GO:0006635">
    <property type="term" value="P:fatty acid beta-oxidation"/>
    <property type="evidence" value="ECO:0007669"/>
    <property type="project" value="TreeGrafter"/>
</dbReference>
<accession>A0A0B5EXN9</accession>
<evidence type="ECO:0000313" key="4">
    <source>
        <dbReference type="Proteomes" id="UP000031523"/>
    </source>
</evidence>
<dbReference type="SUPFAM" id="SSF52096">
    <property type="entry name" value="ClpP/crotonase"/>
    <property type="match status" value="1"/>
</dbReference>
<dbReference type="PANTHER" id="PTHR11941:SF54">
    <property type="entry name" value="ENOYL-COA HYDRATASE, MITOCHONDRIAL"/>
    <property type="match status" value="1"/>
</dbReference>
<dbReference type="Pfam" id="PF00378">
    <property type="entry name" value="ECH_1"/>
    <property type="match status" value="1"/>
</dbReference>
<dbReference type="CDD" id="cd06558">
    <property type="entry name" value="crotonase-like"/>
    <property type="match status" value="1"/>
</dbReference>
<dbReference type="PROSITE" id="PS00166">
    <property type="entry name" value="ENOYL_COA_HYDRATASE"/>
    <property type="match status" value="1"/>
</dbReference>
<dbReference type="Proteomes" id="UP000031523">
    <property type="component" value="Chromosome"/>
</dbReference>
<comment type="similarity">
    <text evidence="1 2">Belongs to the enoyl-CoA hydratase/isomerase family.</text>
</comment>
<dbReference type="GO" id="GO:0003824">
    <property type="term" value="F:catalytic activity"/>
    <property type="evidence" value="ECO:0007669"/>
    <property type="project" value="InterPro"/>
</dbReference>